<evidence type="ECO:0000256" key="7">
    <source>
        <dbReference type="ARBA" id="ARBA00023306"/>
    </source>
</evidence>
<keyword evidence="5" id="KW-1133">Transmembrane helix</keyword>
<name>A0A1M5NZC6_9FIRM</name>
<keyword evidence="7" id="KW-0131">Cell cycle</keyword>
<keyword evidence="10" id="KW-1185">Reference proteome</keyword>
<proteinExistence type="predicted"/>
<organism evidence="9 10">
    <name type="scientific">Thermosyntropha lipolytica DSM 11003</name>
    <dbReference type="NCBI Taxonomy" id="1123382"/>
    <lineage>
        <taxon>Bacteria</taxon>
        <taxon>Bacillati</taxon>
        <taxon>Bacillota</taxon>
        <taxon>Clostridia</taxon>
        <taxon>Eubacteriales</taxon>
        <taxon>Syntrophomonadaceae</taxon>
        <taxon>Thermosyntropha</taxon>
    </lineage>
</organism>
<protein>
    <submittedName>
        <fullName evidence="9">Cell division protein FtsQ</fullName>
    </submittedName>
</protein>
<evidence type="ECO:0000256" key="6">
    <source>
        <dbReference type="ARBA" id="ARBA00023136"/>
    </source>
</evidence>
<keyword evidence="3 9" id="KW-0132">Cell division</keyword>
<dbReference type="InterPro" id="IPR005548">
    <property type="entry name" value="Cell_div_FtsQ/DivIB_C"/>
</dbReference>
<gene>
    <name evidence="9" type="ORF">SAMN02745221_01318</name>
</gene>
<dbReference type="EMBL" id="FQWY01000019">
    <property type="protein sequence ID" value="SHG94323.1"/>
    <property type="molecule type" value="Genomic_DNA"/>
</dbReference>
<dbReference type="OrthoDB" id="2082590at2"/>
<evidence type="ECO:0000313" key="10">
    <source>
        <dbReference type="Proteomes" id="UP000242329"/>
    </source>
</evidence>
<evidence type="ECO:0000256" key="2">
    <source>
        <dbReference type="ARBA" id="ARBA00022475"/>
    </source>
</evidence>
<dbReference type="PANTHER" id="PTHR37820:SF1">
    <property type="entry name" value="CELL DIVISION PROTEIN FTSQ"/>
    <property type="match status" value="1"/>
</dbReference>
<evidence type="ECO:0000313" key="9">
    <source>
        <dbReference type="EMBL" id="SHG94323.1"/>
    </source>
</evidence>
<dbReference type="PROSITE" id="PS51779">
    <property type="entry name" value="POTRA"/>
    <property type="match status" value="1"/>
</dbReference>
<evidence type="ECO:0000256" key="1">
    <source>
        <dbReference type="ARBA" id="ARBA00004370"/>
    </source>
</evidence>
<sequence>MRKVITACLLSIITLICLYLFLHSSFFNVERIYVTGNKEVSEEEILEIADIFPGINIFEVDNRLCSKAIELHPMIKKAQVIRHLPRSIEIRVEERTIWAVIPYNDVILCVDEEGVCIDRRPNFPAGDYPIITMEKMPAKINLGQAVQPAGMKMMYQIWSRLTPDMKRRLSDFHYINSKKEVVIYTSLGTEVKFGSDDRLEEKMELLEKVLKLEEEFNNKGNEAIEYVDLRFKGQPVVKTKD</sequence>
<evidence type="ECO:0000256" key="3">
    <source>
        <dbReference type="ARBA" id="ARBA00022618"/>
    </source>
</evidence>
<dbReference type="Pfam" id="PF08478">
    <property type="entry name" value="POTRA_1"/>
    <property type="match status" value="1"/>
</dbReference>
<dbReference type="GO" id="GO:0005886">
    <property type="term" value="C:plasma membrane"/>
    <property type="evidence" value="ECO:0007669"/>
    <property type="project" value="TreeGrafter"/>
</dbReference>
<feature type="domain" description="POTRA" evidence="8">
    <location>
        <begin position="27"/>
        <end position="95"/>
    </location>
</feature>
<evidence type="ECO:0000256" key="5">
    <source>
        <dbReference type="ARBA" id="ARBA00022989"/>
    </source>
</evidence>
<comment type="subcellular location">
    <subcellularLocation>
        <location evidence="1">Membrane</location>
    </subcellularLocation>
</comment>
<reference evidence="10" key="1">
    <citation type="submission" date="2016-11" db="EMBL/GenBank/DDBJ databases">
        <authorList>
            <person name="Varghese N."/>
            <person name="Submissions S."/>
        </authorList>
    </citation>
    <scope>NUCLEOTIDE SEQUENCE [LARGE SCALE GENOMIC DNA]</scope>
    <source>
        <strain evidence="10">DSM 11003</strain>
    </source>
</reference>
<dbReference type="Proteomes" id="UP000242329">
    <property type="component" value="Unassembled WGS sequence"/>
</dbReference>
<keyword evidence="6" id="KW-0472">Membrane</keyword>
<evidence type="ECO:0000256" key="4">
    <source>
        <dbReference type="ARBA" id="ARBA00022692"/>
    </source>
</evidence>
<dbReference type="Gene3D" id="3.10.20.310">
    <property type="entry name" value="membrane protein fhac"/>
    <property type="match status" value="1"/>
</dbReference>
<keyword evidence="2" id="KW-1003">Cell membrane</keyword>
<dbReference type="PANTHER" id="PTHR37820">
    <property type="entry name" value="CELL DIVISION PROTEIN DIVIB"/>
    <property type="match status" value="1"/>
</dbReference>
<accession>A0A1M5NZC6</accession>
<dbReference type="RefSeq" id="WP_073091842.1">
    <property type="nucleotide sequence ID" value="NZ_FQWY01000019.1"/>
</dbReference>
<dbReference type="GO" id="GO:0051301">
    <property type="term" value="P:cell division"/>
    <property type="evidence" value="ECO:0007669"/>
    <property type="project" value="UniProtKB-KW"/>
</dbReference>
<evidence type="ECO:0000259" key="8">
    <source>
        <dbReference type="PROSITE" id="PS51779"/>
    </source>
</evidence>
<dbReference type="STRING" id="1123382.SAMN02745221_01318"/>
<dbReference type="InterPro" id="IPR013685">
    <property type="entry name" value="POTRA_FtsQ_type"/>
</dbReference>
<dbReference type="Pfam" id="PF03799">
    <property type="entry name" value="FtsQ_DivIB_C"/>
    <property type="match status" value="1"/>
</dbReference>
<dbReference type="AlphaFoldDB" id="A0A1M5NZC6"/>
<dbReference type="InterPro" id="IPR050487">
    <property type="entry name" value="FtsQ_DivIB"/>
</dbReference>
<dbReference type="InterPro" id="IPR034746">
    <property type="entry name" value="POTRA"/>
</dbReference>
<keyword evidence="4" id="KW-0812">Transmembrane</keyword>